<accession>A0A078M786</accession>
<gene>
    <name evidence="2" type="ORF">BN1050_00653</name>
</gene>
<evidence type="ECO:0000259" key="1">
    <source>
        <dbReference type="PROSITE" id="PS51194"/>
    </source>
</evidence>
<dbReference type="AlphaFoldDB" id="A0A078M786"/>
<dbReference type="HOGENOM" id="CLU_004880_0_0_9"/>
<dbReference type="SMART" id="SM00490">
    <property type="entry name" value="HELICc"/>
    <property type="match status" value="1"/>
</dbReference>
<evidence type="ECO:0000313" key="2">
    <source>
        <dbReference type="EMBL" id="CEA00561.1"/>
    </source>
</evidence>
<dbReference type="CDD" id="cd18785">
    <property type="entry name" value="SF2_C"/>
    <property type="match status" value="1"/>
</dbReference>
<dbReference type="PATRIC" id="fig|1461583.4.peg.627"/>
<dbReference type="InterPro" id="IPR001650">
    <property type="entry name" value="Helicase_C-like"/>
</dbReference>
<dbReference type="Pfam" id="PF00271">
    <property type="entry name" value="Helicase_C"/>
    <property type="match status" value="1"/>
</dbReference>
<dbReference type="SUPFAM" id="SSF52540">
    <property type="entry name" value="P-loop containing nucleoside triphosphate hydrolases"/>
    <property type="match status" value="2"/>
</dbReference>
<organism evidence="2">
    <name type="scientific">Metalysinibacillus saudimassiliensis</name>
    <dbReference type="NCBI Taxonomy" id="1461583"/>
    <lineage>
        <taxon>Bacteria</taxon>
        <taxon>Bacillati</taxon>
        <taxon>Bacillota</taxon>
        <taxon>Bacilli</taxon>
        <taxon>Bacillales</taxon>
        <taxon>Caryophanaceae</taxon>
        <taxon>Metalysinibacillus</taxon>
    </lineage>
</organism>
<dbReference type="EMBL" id="LN483073">
    <property type="protein sequence ID" value="CEA00561.1"/>
    <property type="molecule type" value="Genomic_DNA"/>
</dbReference>
<sequence>MSNQLKENLLNRELLIDMLKQELVGPIKIDKETMIPLSINYEKSNDIISSAKELRSNTFYYNKESNQEIISNGNTPITQYSAGMIFPHKDIEDITEQNYDESENVEKENEKDREPLFKADKDIEEIEKRNSREEGPIEYPMSDKVASSIAFTFFVGDKNKLKNLNFKINGGVYRSFGVNFKRNDGQNYSVHKRRWWARESVEFVAKNIITNPNQHIYVEEFKYNTLTLVLLINIRQIDNINNNGYFVTASLTNKSCDEEIYFKNALFQTKLQASYDNQSVFEPYPNTVMNFSSKTEEELSNELLYYDAQTYGLGHGCSVNWNEDASEIETTYLPEHEVTNLTPDIKDINGELLKISMVNLASENKIEVKNELEKIVVSYSSWIEQRKAKIKNYPIALNKIAEKHLEACQFSLARMKKGISLLENEEVFNAFKYANYAMFLQQLTGGKPQVMKEIINGNIIFDLDNNTLLNLPTIEEMKALYLSSGKGNWRAFQIAFILISLPSLTIEVTKDSNEREIVDLIWFPTGGGKTEAYLGLSAFSILYRRLRNKKDNGTDIIMRYTLRLLTADQFQRSARLICALELIRRDNKPVFGENEISIGLWVGSQNTPNKNEVAIQQYKDWKEFGDSKNEFVVNHCPLCRCEMKRYPTNKEIKGNKQWEIAGYKIGTNRRIRKNRGLTIHCPNKQCAFHEKLPLYIVDEQIYETPPTFLIGTVDKFAMLAWEPKARNIFGIDVNGKRSISPPNLIIQDELHLISGPLGSTVGIYEMLIEELCTDYRTDKVILPKIICATATVSGYKSQIQSLFAREEKNIRIFPSPGLSHKDSFFAQVDYIKHGDELKPSPGKKYLGIASNIVGIQQLQVKVNTTLLQTAANLKNPDPYWTLLAFYNSIRELGGSLTLFQTDMPNYSIQFKIKHPLIKDYRYINSIKELTSRLQNRDVTKALEDLKVSHTSDKKVVDVCLASNIIEVGVDVERLSLMTIVGQPKNTAQYIQVSGRVGRAWYERPGLVLTLYKTTMSRDKSHYEHFREYHQSLYKQVEATSVTPFSEPSIDRSLPGVIIAWIRQMLPMSAAEFPEELHKYEDELDEISKKIMSRVNRVNESEDIKIYVSKKIKEIIAHLLSDKCTLWKESKRSHNYFYMYPYGSYVSEDFKKTAYPVLTSMRNVDATCKGVITNSFTKEEEDEL</sequence>
<dbReference type="Gene3D" id="3.40.50.300">
    <property type="entry name" value="P-loop containing nucleotide triphosphate hydrolases"/>
    <property type="match status" value="1"/>
</dbReference>
<reference evidence="2" key="1">
    <citation type="submission" date="2014-07" db="EMBL/GenBank/DDBJ databases">
        <authorList>
            <person name="Urmite Genomes Urmite Genomes"/>
        </authorList>
    </citation>
    <scope>NUCLEOTIDE SEQUENCE</scope>
    <source>
        <strain evidence="2">13S34_air</strain>
    </source>
</reference>
<protein>
    <recommendedName>
        <fullName evidence="1">Helicase C-terminal domain-containing protein</fullName>
    </recommendedName>
</protein>
<dbReference type="PROSITE" id="PS51194">
    <property type="entry name" value="HELICASE_CTER"/>
    <property type="match status" value="1"/>
</dbReference>
<name>A0A078M786_9BACL</name>
<proteinExistence type="predicted"/>
<dbReference type="InterPro" id="IPR027417">
    <property type="entry name" value="P-loop_NTPase"/>
</dbReference>
<feature type="domain" description="Helicase C-terminal" evidence="1">
    <location>
        <begin position="881"/>
        <end position="1040"/>
    </location>
</feature>